<dbReference type="OrthoDB" id="571472at2"/>
<dbReference type="EMBL" id="CP000249">
    <property type="protein sequence ID" value="ABD12051.1"/>
    <property type="molecule type" value="Genomic_DNA"/>
</dbReference>
<sequence length="182" mass="20536">MAADSPLSSWTPPLDNSVTLRAAYERMPGYEADAIPRYVRLLENPASPIALAGAVDLFGHDCIHILLGRGMRPRDEAFVIGVTMGASGELRSWQYHAYLFCSRYLFRGPYRFGPFERTIFQLGVRFAQATGIRPLHCVGWRQQLDRTLGDLRSDLRIDLRNLTTVWEMEQLMADSAALPFAT</sequence>
<dbReference type="STRING" id="106370.Francci3_2690"/>
<organism evidence="1 2">
    <name type="scientific">Frankia casuarinae (strain DSM 45818 / CECT 9043 / HFP020203 / CcI3)</name>
    <dbReference type="NCBI Taxonomy" id="106370"/>
    <lineage>
        <taxon>Bacteria</taxon>
        <taxon>Bacillati</taxon>
        <taxon>Actinomycetota</taxon>
        <taxon>Actinomycetes</taxon>
        <taxon>Frankiales</taxon>
        <taxon>Frankiaceae</taxon>
        <taxon>Frankia</taxon>
    </lineage>
</organism>
<dbReference type="eggNOG" id="ENOG5032TEZ">
    <property type="taxonomic scope" value="Bacteria"/>
</dbReference>
<evidence type="ECO:0000313" key="1">
    <source>
        <dbReference type="EMBL" id="ABD12051.1"/>
    </source>
</evidence>
<reference evidence="1 2" key="1">
    <citation type="journal article" date="2007" name="Genome Res.">
        <title>Genome characteristics of facultatively symbiotic Frankia sp. strains reflect host range and host plant biogeography.</title>
        <authorList>
            <person name="Normand P."/>
            <person name="Lapierre P."/>
            <person name="Tisa L.S."/>
            <person name="Gogarten J.P."/>
            <person name="Alloisio N."/>
            <person name="Bagnarol E."/>
            <person name="Bassi C.A."/>
            <person name="Berry A.M."/>
            <person name="Bickhart D.M."/>
            <person name="Choisne N."/>
            <person name="Couloux A."/>
            <person name="Cournoyer B."/>
            <person name="Cruveiller S."/>
            <person name="Daubin V."/>
            <person name="Demange N."/>
            <person name="Francino M.P."/>
            <person name="Goltsman E."/>
            <person name="Huang Y."/>
            <person name="Kopp O.R."/>
            <person name="Labarre L."/>
            <person name="Lapidus A."/>
            <person name="Lavire C."/>
            <person name="Marechal J."/>
            <person name="Martinez M."/>
            <person name="Mastronunzio J.E."/>
            <person name="Mullin B.C."/>
            <person name="Niemann J."/>
            <person name="Pujic P."/>
            <person name="Rawnsley T."/>
            <person name="Rouy Z."/>
            <person name="Schenowitz C."/>
            <person name="Sellstedt A."/>
            <person name="Tavares F."/>
            <person name="Tomkins J.P."/>
            <person name="Vallenet D."/>
            <person name="Valverde C."/>
            <person name="Wall L.G."/>
            <person name="Wang Y."/>
            <person name="Medigue C."/>
            <person name="Benson D.R."/>
        </authorList>
    </citation>
    <scope>NUCLEOTIDE SEQUENCE [LARGE SCALE GENOMIC DNA]</scope>
    <source>
        <strain evidence="2">DSM 45818 / CECT 9043 / CcI3</strain>
    </source>
</reference>
<proteinExistence type="predicted"/>
<protein>
    <submittedName>
        <fullName evidence="1">Uncharacterized protein</fullName>
    </submittedName>
</protein>
<name>Q2J9J1_FRACC</name>
<dbReference type="RefSeq" id="WP_011437086.1">
    <property type="nucleotide sequence ID" value="NC_007777.1"/>
</dbReference>
<dbReference type="KEGG" id="fra:Francci3_2690"/>
<evidence type="ECO:0000313" key="2">
    <source>
        <dbReference type="Proteomes" id="UP000001937"/>
    </source>
</evidence>
<accession>Q2J9J1</accession>
<dbReference type="HOGENOM" id="CLU_110238_1_0_11"/>
<keyword evidence="2" id="KW-1185">Reference proteome</keyword>
<gene>
    <name evidence="1" type="ordered locus">Francci3_2690</name>
</gene>
<dbReference type="AlphaFoldDB" id="Q2J9J1"/>
<dbReference type="Proteomes" id="UP000001937">
    <property type="component" value="Chromosome"/>
</dbReference>